<dbReference type="Proteomes" id="UP000323000">
    <property type="component" value="Chromosome 5"/>
</dbReference>
<evidence type="ECO:0000313" key="3">
    <source>
        <dbReference type="EMBL" id="TXG60931.1"/>
    </source>
</evidence>
<protein>
    <recommendedName>
        <fullName evidence="2">Expansin-like EG45 domain-containing protein</fullName>
    </recommendedName>
</protein>
<sequence>MGIHEIRILMVVSMVLCLTSAVHAAQGNAVFYTSTDTPACSQEHNKGTMIAGVSDELWGNGAACGRRYRVQCIGGANEAPHPCRSGASVEVTVVDYCRQPCNGVLNLYRDAFAQIADLDAGKVRVEYNQI</sequence>
<dbReference type="AlphaFoldDB" id="A0A5C7HV03"/>
<feature type="chain" id="PRO_5022675465" description="Expansin-like EG45 domain-containing protein" evidence="1">
    <location>
        <begin position="25"/>
        <end position="130"/>
    </location>
</feature>
<dbReference type="InterPro" id="IPR009009">
    <property type="entry name" value="RlpA-like_DPBB"/>
</dbReference>
<evidence type="ECO:0000313" key="4">
    <source>
        <dbReference type="Proteomes" id="UP000323000"/>
    </source>
</evidence>
<dbReference type="SUPFAM" id="SSF50685">
    <property type="entry name" value="Barwin-like endoglucanases"/>
    <property type="match status" value="1"/>
</dbReference>
<comment type="caution">
    <text evidence="3">The sequence shown here is derived from an EMBL/GenBank/DDBJ whole genome shotgun (WGS) entry which is preliminary data.</text>
</comment>
<dbReference type="Gene3D" id="2.40.40.10">
    <property type="entry name" value="RlpA-like domain"/>
    <property type="match status" value="1"/>
</dbReference>
<dbReference type="EMBL" id="VAHF01000005">
    <property type="protein sequence ID" value="TXG60931.1"/>
    <property type="molecule type" value="Genomic_DNA"/>
</dbReference>
<dbReference type="PANTHER" id="PTHR47295:SF5">
    <property type="entry name" value="EG45-LIKE DOMAIN CONTAINING PROTEIN 2"/>
    <property type="match status" value="1"/>
</dbReference>
<evidence type="ECO:0000259" key="2">
    <source>
        <dbReference type="PROSITE" id="PS50842"/>
    </source>
</evidence>
<dbReference type="InterPro" id="IPR036908">
    <property type="entry name" value="RlpA-like_sf"/>
</dbReference>
<organism evidence="3 4">
    <name type="scientific">Acer yangbiense</name>
    <dbReference type="NCBI Taxonomy" id="1000413"/>
    <lineage>
        <taxon>Eukaryota</taxon>
        <taxon>Viridiplantae</taxon>
        <taxon>Streptophyta</taxon>
        <taxon>Embryophyta</taxon>
        <taxon>Tracheophyta</taxon>
        <taxon>Spermatophyta</taxon>
        <taxon>Magnoliopsida</taxon>
        <taxon>eudicotyledons</taxon>
        <taxon>Gunneridae</taxon>
        <taxon>Pentapetalae</taxon>
        <taxon>rosids</taxon>
        <taxon>malvids</taxon>
        <taxon>Sapindales</taxon>
        <taxon>Sapindaceae</taxon>
        <taxon>Hippocastanoideae</taxon>
        <taxon>Acereae</taxon>
        <taxon>Acer</taxon>
    </lineage>
</organism>
<proteinExistence type="predicted"/>
<dbReference type="OrthoDB" id="623670at2759"/>
<dbReference type="InterPro" id="IPR044206">
    <property type="entry name" value="EGC1/2"/>
</dbReference>
<dbReference type="PANTHER" id="PTHR47295">
    <property type="entry name" value="EG45-LIKE DOMAIN CONTAINING PROTEIN 1-RELATED"/>
    <property type="match status" value="1"/>
</dbReference>
<keyword evidence="1" id="KW-0732">Signal</keyword>
<dbReference type="Pfam" id="PF03330">
    <property type="entry name" value="DPBB_1"/>
    <property type="match status" value="1"/>
</dbReference>
<keyword evidence="4" id="KW-1185">Reference proteome</keyword>
<feature type="domain" description="Expansin-like EG45" evidence="2">
    <location>
        <begin position="27"/>
        <end position="130"/>
    </location>
</feature>
<dbReference type="InterPro" id="IPR007112">
    <property type="entry name" value="Expansin/allergen_DPBB_dom"/>
</dbReference>
<gene>
    <name evidence="3" type="ORF">EZV62_012294</name>
</gene>
<dbReference type="CDD" id="cd22269">
    <property type="entry name" value="DPBB_EG45-like"/>
    <property type="match status" value="1"/>
</dbReference>
<dbReference type="SMART" id="SM00837">
    <property type="entry name" value="DPBB_1"/>
    <property type="match status" value="1"/>
</dbReference>
<dbReference type="GO" id="GO:0009627">
    <property type="term" value="P:systemic acquired resistance"/>
    <property type="evidence" value="ECO:0007669"/>
    <property type="project" value="InterPro"/>
</dbReference>
<feature type="signal peptide" evidence="1">
    <location>
        <begin position="1"/>
        <end position="24"/>
    </location>
</feature>
<reference evidence="4" key="1">
    <citation type="journal article" date="2019" name="Gigascience">
        <title>De novo genome assembly of the endangered Acer yangbiense, a plant species with extremely small populations endemic to Yunnan Province, China.</title>
        <authorList>
            <person name="Yang J."/>
            <person name="Wariss H.M."/>
            <person name="Tao L."/>
            <person name="Zhang R."/>
            <person name="Yun Q."/>
            <person name="Hollingsworth P."/>
            <person name="Dao Z."/>
            <person name="Luo G."/>
            <person name="Guo H."/>
            <person name="Ma Y."/>
            <person name="Sun W."/>
        </authorList>
    </citation>
    <scope>NUCLEOTIDE SEQUENCE [LARGE SCALE GENOMIC DNA]</scope>
    <source>
        <strain evidence="4">cv. Malutang</strain>
    </source>
</reference>
<dbReference type="GO" id="GO:0048046">
    <property type="term" value="C:apoplast"/>
    <property type="evidence" value="ECO:0007669"/>
    <property type="project" value="InterPro"/>
</dbReference>
<evidence type="ECO:0000256" key="1">
    <source>
        <dbReference type="SAM" id="SignalP"/>
    </source>
</evidence>
<name>A0A5C7HV03_9ROSI</name>
<dbReference type="PROSITE" id="PS50842">
    <property type="entry name" value="EXPANSIN_EG45"/>
    <property type="match status" value="1"/>
</dbReference>
<accession>A0A5C7HV03</accession>